<organism evidence="3 4">
    <name type="scientific">Candidatus Falkowbacteria bacterium RIFOXYA2_FULL_38_12</name>
    <dbReference type="NCBI Taxonomy" id="1797993"/>
    <lineage>
        <taxon>Bacteria</taxon>
        <taxon>Candidatus Falkowiibacteriota</taxon>
    </lineage>
</organism>
<dbReference type="PANTHER" id="PTHR43736">
    <property type="entry name" value="ADP-RIBOSE PYROPHOSPHATASE"/>
    <property type="match status" value="1"/>
</dbReference>
<proteinExistence type="predicted"/>
<dbReference type="PROSITE" id="PS51462">
    <property type="entry name" value="NUDIX"/>
    <property type="match status" value="1"/>
</dbReference>
<reference evidence="3 4" key="1">
    <citation type="journal article" date="2016" name="Nat. Commun.">
        <title>Thousands of microbial genomes shed light on interconnected biogeochemical processes in an aquifer system.</title>
        <authorList>
            <person name="Anantharaman K."/>
            <person name="Brown C.T."/>
            <person name="Hug L.A."/>
            <person name="Sharon I."/>
            <person name="Castelle C.J."/>
            <person name="Probst A.J."/>
            <person name="Thomas B.C."/>
            <person name="Singh A."/>
            <person name="Wilkins M.J."/>
            <person name="Karaoz U."/>
            <person name="Brodie E.L."/>
            <person name="Williams K.H."/>
            <person name="Hubbard S.S."/>
            <person name="Banfield J.F."/>
        </authorList>
    </citation>
    <scope>NUCLEOTIDE SEQUENCE [LARGE SCALE GENOMIC DNA]</scope>
</reference>
<dbReference type="Pfam" id="PF00293">
    <property type="entry name" value="NUDIX"/>
    <property type="match status" value="1"/>
</dbReference>
<dbReference type="SUPFAM" id="SSF55811">
    <property type="entry name" value="Nudix"/>
    <property type="match status" value="1"/>
</dbReference>
<dbReference type="EMBL" id="MFGA01000002">
    <property type="protein sequence ID" value="OGF21629.1"/>
    <property type="molecule type" value="Genomic_DNA"/>
</dbReference>
<dbReference type="Gene3D" id="3.90.79.10">
    <property type="entry name" value="Nucleoside Triphosphate Pyrophosphohydrolase"/>
    <property type="match status" value="1"/>
</dbReference>
<dbReference type="PANTHER" id="PTHR43736:SF1">
    <property type="entry name" value="DIHYDRONEOPTERIN TRIPHOSPHATE DIPHOSPHATASE"/>
    <property type="match status" value="1"/>
</dbReference>
<name>A0A1F5S4P2_9BACT</name>
<dbReference type="InterPro" id="IPR000086">
    <property type="entry name" value="NUDIX_hydrolase_dom"/>
</dbReference>
<evidence type="ECO:0000313" key="3">
    <source>
        <dbReference type="EMBL" id="OGF21629.1"/>
    </source>
</evidence>
<evidence type="ECO:0000313" key="4">
    <source>
        <dbReference type="Proteomes" id="UP000177407"/>
    </source>
</evidence>
<comment type="caution">
    <text evidence="3">The sequence shown here is derived from an EMBL/GenBank/DDBJ whole genome shotgun (WGS) entry which is preliminary data.</text>
</comment>
<sequence>MKTRVIVSAVIEKDGDLLFGKKKANVGPYPNTWHLIGGGVNDNESLSDAIRREIKEEAGIEVEIKKSLGFSEDYEPNKHGEITHYIFLVFLTKYIFGEVKASDDIEKLVWIPKEKLSEIELNRPSIKLFKEMGYIA</sequence>
<dbReference type="PROSITE" id="PS00893">
    <property type="entry name" value="NUDIX_BOX"/>
    <property type="match status" value="1"/>
</dbReference>
<dbReference type="GO" id="GO:0016787">
    <property type="term" value="F:hydrolase activity"/>
    <property type="evidence" value="ECO:0007669"/>
    <property type="project" value="UniProtKB-KW"/>
</dbReference>
<dbReference type="Proteomes" id="UP000177407">
    <property type="component" value="Unassembled WGS sequence"/>
</dbReference>
<protein>
    <recommendedName>
        <fullName evidence="2">Nudix hydrolase domain-containing protein</fullName>
    </recommendedName>
</protein>
<gene>
    <name evidence="3" type="ORF">A2257_02410</name>
</gene>
<evidence type="ECO:0000259" key="2">
    <source>
        <dbReference type="PROSITE" id="PS51462"/>
    </source>
</evidence>
<dbReference type="InterPro" id="IPR015797">
    <property type="entry name" value="NUDIX_hydrolase-like_dom_sf"/>
</dbReference>
<evidence type="ECO:0000256" key="1">
    <source>
        <dbReference type="ARBA" id="ARBA00022801"/>
    </source>
</evidence>
<feature type="domain" description="Nudix hydrolase" evidence="2">
    <location>
        <begin position="1"/>
        <end position="134"/>
    </location>
</feature>
<accession>A0A1F5S4P2</accession>
<dbReference type="AlphaFoldDB" id="A0A1F5S4P2"/>
<keyword evidence="1" id="KW-0378">Hydrolase</keyword>
<dbReference type="InterPro" id="IPR020084">
    <property type="entry name" value="NUDIX_hydrolase_CS"/>
</dbReference>